<dbReference type="PANTHER" id="PTHR11806:SF0">
    <property type="entry name" value="PROTEIN MTO1 HOMOLOG, MITOCHONDRIAL"/>
    <property type="match status" value="1"/>
</dbReference>
<dbReference type="NCBIfam" id="TIGR00136">
    <property type="entry name" value="mnmG_gidA"/>
    <property type="match status" value="1"/>
</dbReference>
<comment type="caution">
    <text evidence="6">The sequence shown here is derived from an EMBL/GenBank/DDBJ whole genome shotgun (WGS) entry which is preliminary data.</text>
</comment>
<gene>
    <name evidence="6" type="ORF">PPERSA_06898</name>
</gene>
<dbReference type="InterPro" id="IPR040131">
    <property type="entry name" value="MnmG_N"/>
</dbReference>
<dbReference type="HAMAP" id="MF_00129">
    <property type="entry name" value="MnmG_GidA"/>
    <property type="match status" value="1"/>
</dbReference>
<dbReference type="InterPro" id="IPR004416">
    <property type="entry name" value="MnmG"/>
</dbReference>
<dbReference type="Pfam" id="PF13932">
    <property type="entry name" value="SAM_GIDA_C"/>
    <property type="match status" value="1"/>
</dbReference>
<dbReference type="Pfam" id="PF01134">
    <property type="entry name" value="GIDA"/>
    <property type="match status" value="1"/>
</dbReference>
<accession>A0A0V0QY62</accession>
<evidence type="ECO:0000256" key="4">
    <source>
        <dbReference type="ARBA" id="ARBA00022827"/>
    </source>
</evidence>
<dbReference type="EMBL" id="LDAU01000084">
    <property type="protein sequence ID" value="KRX07283.1"/>
    <property type="molecule type" value="Genomic_DNA"/>
</dbReference>
<dbReference type="GO" id="GO:0030488">
    <property type="term" value="P:tRNA methylation"/>
    <property type="evidence" value="ECO:0007669"/>
    <property type="project" value="TreeGrafter"/>
</dbReference>
<evidence type="ECO:0000256" key="2">
    <source>
        <dbReference type="ARBA" id="ARBA00007653"/>
    </source>
</evidence>
<keyword evidence="7" id="KW-1185">Reference proteome</keyword>
<keyword evidence="3" id="KW-0285">Flavoprotein</keyword>
<dbReference type="SUPFAM" id="SSF51905">
    <property type="entry name" value="FAD/NAD(P)-binding domain"/>
    <property type="match status" value="1"/>
</dbReference>
<sequence length="649" mass="73208">MTSYLKSIAKLKQKYDTIVIGGGHAGCEAAFAAQKTGANTLLVTQKLSTIGEMSCNPSIGGIGKGTLIREIDALGGLIGRVADLASIQFKVLNRSKGPAVFGPRVQADRDLYKQHMQQIIQKEGHNLDILESSCKDLLIEDGVIQGIKTNKNEQILSKNVIITTGTFLNGIIHIGRQNFPAGRLQRQKQGLEAELPSTDLANTLKNLGFEVSRLTTGTPPRLDKNSIDFTDLKKQVSDLGDKIFPFSHVHQFENFKGVNPLIDCFETQTNQQTHEIVNKNLETLPEFQVNQGRGIGPRYCPSIEKKVIRFPNKNSHQIWLEPEGLNSDIIFPNGLSTGFPLEIQLQIIRSMKGLENADIQRSAYQVEYDFINPQCLKPTLETKLVKGLYFAGQINGTTGYEEAASQGIIAGANAGFQATNQQKQLILQRTQAMIGVLISDLISLGITEPYRMFTSRAEFRLIQRPDNADFRLTKLGLDLGIINDKQREIFENKIKMKQQALYYMDCMKVNIEQLTTQKGQKNNQKSYTAKEAIQKFQVPIQELEKQFSNKYKVPQVIREHLQTELGYFYYIEKQQKEIDNLEKEQLESTSLENLNLDELQKIVSAEEIEIIKKNKPQSLFAAKRLQGIRPTTILNILYQIKKNKKIEKY</sequence>
<dbReference type="FunFam" id="3.50.50.60:FF:000002">
    <property type="entry name" value="tRNA uridine 5-carboxymethylaminomethyl modification enzyme MnmG"/>
    <property type="match status" value="1"/>
</dbReference>
<dbReference type="GO" id="GO:0005737">
    <property type="term" value="C:cytoplasm"/>
    <property type="evidence" value="ECO:0007669"/>
    <property type="project" value="UniProtKB-ARBA"/>
</dbReference>
<dbReference type="PANTHER" id="PTHR11806">
    <property type="entry name" value="GLUCOSE INHIBITED DIVISION PROTEIN A"/>
    <property type="match status" value="1"/>
</dbReference>
<dbReference type="OrthoDB" id="3329at2759"/>
<evidence type="ECO:0000256" key="3">
    <source>
        <dbReference type="ARBA" id="ARBA00022630"/>
    </source>
</evidence>
<dbReference type="GO" id="GO:0002098">
    <property type="term" value="P:tRNA wobble uridine modification"/>
    <property type="evidence" value="ECO:0007669"/>
    <property type="project" value="InterPro"/>
</dbReference>
<dbReference type="InParanoid" id="A0A0V0QY62"/>
<dbReference type="InterPro" id="IPR002218">
    <property type="entry name" value="MnmG-rel"/>
</dbReference>
<evidence type="ECO:0000313" key="6">
    <source>
        <dbReference type="EMBL" id="KRX07283.1"/>
    </source>
</evidence>
<dbReference type="GO" id="GO:0050660">
    <property type="term" value="F:flavin adenine dinucleotide binding"/>
    <property type="evidence" value="ECO:0007669"/>
    <property type="project" value="InterPro"/>
</dbReference>
<protein>
    <recommendedName>
        <fullName evidence="5">tRNA uridine 5-carboxymethylaminomethyl modification enzyme C-terminal subdomain domain-containing protein</fullName>
    </recommendedName>
</protein>
<dbReference type="PROSITE" id="PS01280">
    <property type="entry name" value="GIDA_1"/>
    <property type="match status" value="1"/>
</dbReference>
<dbReference type="InterPro" id="IPR026904">
    <property type="entry name" value="MnmG_C"/>
</dbReference>
<dbReference type="FunFam" id="3.50.50.60:FF:000082">
    <property type="entry name" value="protein MTO1 homolog, mitochondrial isoform X1"/>
    <property type="match status" value="1"/>
</dbReference>
<dbReference type="FunCoup" id="A0A0V0QY62">
    <property type="interactions" value="274"/>
</dbReference>
<feature type="domain" description="tRNA uridine 5-carboxymethylaminomethyl modification enzyme C-terminal subdomain" evidence="5">
    <location>
        <begin position="565"/>
        <end position="638"/>
    </location>
</feature>
<evidence type="ECO:0000313" key="7">
    <source>
        <dbReference type="Proteomes" id="UP000054937"/>
    </source>
</evidence>
<comment type="similarity">
    <text evidence="2">Belongs to the MnmG family.</text>
</comment>
<dbReference type="PROSITE" id="PS01281">
    <property type="entry name" value="GIDA_2"/>
    <property type="match status" value="1"/>
</dbReference>
<dbReference type="Gene3D" id="3.50.50.60">
    <property type="entry name" value="FAD/NAD(P)-binding domain"/>
    <property type="match status" value="2"/>
</dbReference>
<proteinExistence type="inferred from homology"/>
<keyword evidence="4" id="KW-0274">FAD</keyword>
<dbReference type="InterPro" id="IPR036188">
    <property type="entry name" value="FAD/NAD-bd_sf"/>
</dbReference>
<name>A0A0V0QY62_PSEPJ</name>
<dbReference type="InterPro" id="IPR020595">
    <property type="entry name" value="MnmG-rel_CS"/>
</dbReference>
<dbReference type="AlphaFoldDB" id="A0A0V0QY62"/>
<reference evidence="6 7" key="1">
    <citation type="journal article" date="2015" name="Sci. Rep.">
        <title>Genome of the facultative scuticociliatosis pathogen Pseudocohnilembus persalinus provides insight into its virulence through horizontal gene transfer.</title>
        <authorList>
            <person name="Xiong J."/>
            <person name="Wang G."/>
            <person name="Cheng J."/>
            <person name="Tian M."/>
            <person name="Pan X."/>
            <person name="Warren A."/>
            <person name="Jiang C."/>
            <person name="Yuan D."/>
            <person name="Miao W."/>
        </authorList>
    </citation>
    <scope>NUCLEOTIDE SEQUENCE [LARGE SCALE GENOMIC DNA]</scope>
    <source>
        <strain evidence="6">36N120E</strain>
    </source>
</reference>
<dbReference type="Gene3D" id="1.10.150.570">
    <property type="entry name" value="GidA associated domain, C-terminal subdomain"/>
    <property type="match status" value="1"/>
</dbReference>
<dbReference type="OMA" id="CNPAMGG"/>
<comment type="cofactor">
    <cofactor evidence="1">
        <name>FAD</name>
        <dbReference type="ChEBI" id="CHEBI:57692"/>
    </cofactor>
</comment>
<dbReference type="SMART" id="SM01228">
    <property type="entry name" value="GIDA_assoc_3"/>
    <property type="match status" value="1"/>
</dbReference>
<dbReference type="InterPro" id="IPR044920">
    <property type="entry name" value="MnmG_C_subdom_sf"/>
</dbReference>
<dbReference type="Proteomes" id="UP000054937">
    <property type="component" value="Unassembled WGS sequence"/>
</dbReference>
<evidence type="ECO:0000259" key="5">
    <source>
        <dbReference type="SMART" id="SM01228"/>
    </source>
</evidence>
<organism evidence="6 7">
    <name type="scientific">Pseudocohnilembus persalinus</name>
    <name type="common">Ciliate</name>
    <dbReference type="NCBI Taxonomy" id="266149"/>
    <lineage>
        <taxon>Eukaryota</taxon>
        <taxon>Sar</taxon>
        <taxon>Alveolata</taxon>
        <taxon>Ciliophora</taxon>
        <taxon>Intramacronucleata</taxon>
        <taxon>Oligohymenophorea</taxon>
        <taxon>Scuticociliatia</taxon>
        <taxon>Philasterida</taxon>
        <taxon>Pseudocohnilembidae</taxon>
        <taxon>Pseudocohnilembus</taxon>
    </lineage>
</organism>
<evidence type="ECO:0000256" key="1">
    <source>
        <dbReference type="ARBA" id="ARBA00001974"/>
    </source>
</evidence>
<dbReference type="InterPro" id="IPR047001">
    <property type="entry name" value="MnmG_C_subdom"/>
</dbReference>